<dbReference type="AlphaFoldDB" id="A0A6I6HDJ9"/>
<keyword evidence="8" id="KW-0472">Membrane</keyword>
<evidence type="ECO:0000256" key="1">
    <source>
        <dbReference type="ARBA" id="ARBA00004377"/>
    </source>
</evidence>
<keyword evidence="6" id="KW-0812">Transmembrane</keyword>
<dbReference type="InterPro" id="IPR012902">
    <property type="entry name" value="N_methyl_site"/>
</dbReference>
<feature type="domain" description="Type II secretion system protein GspI C-terminal" evidence="10">
    <location>
        <begin position="45"/>
        <end position="115"/>
    </location>
</feature>
<evidence type="ECO:0000256" key="6">
    <source>
        <dbReference type="ARBA" id="ARBA00022692"/>
    </source>
</evidence>
<dbReference type="GO" id="GO:0015628">
    <property type="term" value="P:protein secretion by the type II secretion system"/>
    <property type="evidence" value="ECO:0007669"/>
    <property type="project" value="UniProtKB-UniRule"/>
</dbReference>
<keyword evidence="3" id="KW-1003">Cell membrane</keyword>
<dbReference type="NCBIfam" id="TIGR01707">
    <property type="entry name" value="gspI"/>
    <property type="match status" value="1"/>
</dbReference>
<comment type="subcellular location">
    <subcellularLocation>
        <location evidence="1 9">Cell inner membrane</location>
        <topology evidence="1 9">Single-pass membrane protein</topology>
    </subcellularLocation>
</comment>
<evidence type="ECO:0000313" key="12">
    <source>
        <dbReference type="Proteomes" id="UP000426235"/>
    </source>
</evidence>
<dbReference type="InterPro" id="IPR010052">
    <property type="entry name" value="T2SS_protein-GspI"/>
</dbReference>
<comment type="PTM">
    <text evidence="9">Cleaved by prepilin peptidase.</text>
</comment>
<comment type="subunit">
    <text evidence="9">Type II secretion is composed of four main components: the outer membrane complex, the inner membrane complex, the cytoplasmic secretion ATPase and the periplasm-spanning pseudopilus.</text>
</comment>
<evidence type="ECO:0000256" key="2">
    <source>
        <dbReference type="ARBA" id="ARBA00008358"/>
    </source>
</evidence>
<keyword evidence="5 9" id="KW-0997">Cell inner membrane</keyword>
<keyword evidence="4 9" id="KW-0488">Methylation</keyword>
<dbReference type="EMBL" id="CP046621">
    <property type="protein sequence ID" value="QGW79738.1"/>
    <property type="molecule type" value="Genomic_DNA"/>
</dbReference>
<dbReference type="SUPFAM" id="SSF54523">
    <property type="entry name" value="Pili subunits"/>
    <property type="match status" value="1"/>
</dbReference>
<dbReference type="Pfam" id="PF07963">
    <property type="entry name" value="N_methyl"/>
    <property type="match status" value="1"/>
</dbReference>
<dbReference type="GO" id="GO:0005886">
    <property type="term" value="C:plasma membrane"/>
    <property type="evidence" value="ECO:0007669"/>
    <property type="project" value="UniProtKB-SubCell"/>
</dbReference>
<dbReference type="NCBIfam" id="TIGR02532">
    <property type="entry name" value="IV_pilin_GFxxxE"/>
    <property type="match status" value="1"/>
</dbReference>
<evidence type="ECO:0000256" key="8">
    <source>
        <dbReference type="ARBA" id="ARBA00023136"/>
    </source>
</evidence>
<dbReference type="Proteomes" id="UP000426235">
    <property type="component" value="Chromosome"/>
</dbReference>
<evidence type="ECO:0000256" key="5">
    <source>
        <dbReference type="ARBA" id="ARBA00022519"/>
    </source>
</evidence>
<gene>
    <name evidence="11" type="primary">gspI</name>
    <name evidence="11" type="ORF">GPJ81_24530</name>
</gene>
<reference evidence="11" key="1">
    <citation type="submission" date="2019-12" db="EMBL/GenBank/DDBJ databases">
        <title>Hybrid Genome Assemblies of two High G+C Isolates from Undergraduate Microbiology Courses.</title>
        <authorList>
            <person name="Ne Ville C.J."/>
            <person name="Enright D."/>
            <person name="Hernandez I."/>
            <person name="Dodsworth J."/>
            <person name="Orwin P.M."/>
        </authorList>
    </citation>
    <scope>NUCLEOTIDE SEQUENCE [LARGE SCALE GENOMIC DNA]</scope>
    <source>
        <strain evidence="11">Neo</strain>
    </source>
</reference>
<dbReference type="Pfam" id="PF02501">
    <property type="entry name" value="T2SSI"/>
    <property type="match status" value="1"/>
</dbReference>
<proteinExistence type="inferred from homology"/>
<dbReference type="PROSITE" id="PS00409">
    <property type="entry name" value="PROKAR_NTER_METHYL"/>
    <property type="match status" value="1"/>
</dbReference>
<keyword evidence="12" id="KW-1185">Reference proteome</keyword>
<dbReference type="PANTHER" id="PTHR38779">
    <property type="entry name" value="TYPE II SECRETION SYSTEM PROTEIN I-RELATED"/>
    <property type="match status" value="1"/>
</dbReference>
<sequence length="127" mass="14066">MTCTAMAKQEGFTLLEVLIALAVFALLSTTVVSASGYVVFQQTGLHERLLAAWLVDNHLTELSLNPRKSASQSVTRRMGEREWTLHETWRDTGDAGLTWVEVSVVLSDSEQVLASNHLGFQADTHEH</sequence>
<comment type="function">
    <text evidence="9">Component of the type II secretion system required for the energy-dependent secretion of extracellular factors such as proteases and toxins from the periplasm.</text>
</comment>
<evidence type="ECO:0000256" key="7">
    <source>
        <dbReference type="ARBA" id="ARBA00022989"/>
    </source>
</evidence>
<accession>A0A6I6HDJ9</accession>
<dbReference type="Gene3D" id="3.30.1300.30">
    <property type="entry name" value="GSPII I/J protein-like"/>
    <property type="match status" value="1"/>
</dbReference>
<evidence type="ECO:0000256" key="3">
    <source>
        <dbReference type="ARBA" id="ARBA00022475"/>
    </source>
</evidence>
<keyword evidence="7" id="KW-1133">Transmembrane helix</keyword>
<evidence type="ECO:0000256" key="4">
    <source>
        <dbReference type="ARBA" id="ARBA00022481"/>
    </source>
</evidence>
<dbReference type="PANTHER" id="PTHR38779:SF2">
    <property type="entry name" value="TYPE II SECRETION SYSTEM PROTEIN I-RELATED"/>
    <property type="match status" value="1"/>
</dbReference>
<dbReference type="InterPro" id="IPR003413">
    <property type="entry name" value="T2SS_GspI_C"/>
</dbReference>
<evidence type="ECO:0000259" key="10">
    <source>
        <dbReference type="Pfam" id="PF02501"/>
    </source>
</evidence>
<evidence type="ECO:0000256" key="9">
    <source>
        <dbReference type="RuleBase" id="RU368030"/>
    </source>
</evidence>
<comment type="similarity">
    <text evidence="2 9">Belongs to the GSP I family.</text>
</comment>
<evidence type="ECO:0000313" key="11">
    <source>
        <dbReference type="EMBL" id="QGW79738.1"/>
    </source>
</evidence>
<protein>
    <recommendedName>
        <fullName evidence="9">Type II secretion system protein I</fullName>
        <shortName evidence="9">T2SS minor pseudopilin I</shortName>
    </recommendedName>
</protein>
<dbReference type="GO" id="GO:0015627">
    <property type="term" value="C:type II protein secretion system complex"/>
    <property type="evidence" value="ECO:0007669"/>
    <property type="project" value="UniProtKB-UniRule"/>
</dbReference>
<name>A0A6I6HDJ9_9PSED</name>
<organism evidence="11 12">
    <name type="scientific">Pseudomonas alkylphenolica</name>
    <dbReference type="NCBI Taxonomy" id="237609"/>
    <lineage>
        <taxon>Bacteria</taxon>
        <taxon>Pseudomonadati</taxon>
        <taxon>Pseudomonadota</taxon>
        <taxon>Gammaproteobacteria</taxon>
        <taxon>Pseudomonadales</taxon>
        <taxon>Pseudomonadaceae</taxon>
        <taxon>Pseudomonas</taxon>
    </lineage>
</organism>
<dbReference type="InterPro" id="IPR045584">
    <property type="entry name" value="Pilin-like"/>
</dbReference>